<gene>
    <name evidence="6" type="ORF">H9838_08140</name>
</gene>
<feature type="binding site" evidence="4">
    <location>
        <begin position="8"/>
        <end position="12"/>
    </location>
    <ligand>
        <name>ATP</name>
        <dbReference type="ChEBI" id="CHEBI:30616"/>
    </ligand>
</feature>
<dbReference type="EC" id="6.3.3.2" evidence="5"/>
<evidence type="ECO:0000313" key="7">
    <source>
        <dbReference type="Proteomes" id="UP000823915"/>
    </source>
</evidence>
<comment type="catalytic activity">
    <reaction evidence="5">
        <text>(6S)-5-formyl-5,6,7,8-tetrahydrofolate + ATP = (6R)-5,10-methenyltetrahydrofolate + ADP + phosphate</text>
        <dbReference type="Rhea" id="RHEA:10488"/>
        <dbReference type="ChEBI" id="CHEBI:30616"/>
        <dbReference type="ChEBI" id="CHEBI:43474"/>
        <dbReference type="ChEBI" id="CHEBI:57455"/>
        <dbReference type="ChEBI" id="CHEBI:57457"/>
        <dbReference type="ChEBI" id="CHEBI:456216"/>
        <dbReference type="EC" id="6.3.3.2"/>
    </reaction>
</comment>
<organism evidence="6 7">
    <name type="scientific">Candidatus Acutalibacter pullistercoris</name>
    <dbReference type="NCBI Taxonomy" id="2838418"/>
    <lineage>
        <taxon>Bacteria</taxon>
        <taxon>Bacillati</taxon>
        <taxon>Bacillota</taxon>
        <taxon>Clostridia</taxon>
        <taxon>Eubacteriales</taxon>
        <taxon>Acutalibacteraceae</taxon>
        <taxon>Acutalibacter</taxon>
    </lineage>
</organism>
<feature type="binding site" evidence="4">
    <location>
        <begin position="136"/>
        <end position="144"/>
    </location>
    <ligand>
        <name>ATP</name>
        <dbReference type="ChEBI" id="CHEBI:30616"/>
    </ligand>
</feature>
<keyword evidence="5" id="KW-0479">Metal-binding</keyword>
<dbReference type="InterPro" id="IPR002698">
    <property type="entry name" value="FTHF_cligase"/>
</dbReference>
<protein>
    <recommendedName>
        <fullName evidence="5">5-formyltetrahydrofolate cyclo-ligase</fullName>
        <ecNumber evidence="5">6.3.3.2</ecNumber>
    </recommendedName>
</protein>
<keyword evidence="2 4" id="KW-0547">Nucleotide-binding</keyword>
<dbReference type="EMBL" id="DXDU01000128">
    <property type="protein sequence ID" value="HIY27122.1"/>
    <property type="molecule type" value="Genomic_DNA"/>
</dbReference>
<keyword evidence="6" id="KW-0436">Ligase</keyword>
<dbReference type="Proteomes" id="UP000823915">
    <property type="component" value="Unassembled WGS sequence"/>
</dbReference>
<dbReference type="PANTHER" id="PTHR23407">
    <property type="entry name" value="ATPASE INHIBITOR/5-FORMYLTETRAHYDROFOLATE CYCLO-LIGASE"/>
    <property type="match status" value="1"/>
</dbReference>
<dbReference type="GO" id="GO:0035999">
    <property type="term" value="P:tetrahydrofolate interconversion"/>
    <property type="evidence" value="ECO:0007669"/>
    <property type="project" value="TreeGrafter"/>
</dbReference>
<sequence>MAGLSEEKAALRKSFRRRRQDLPGREAKSGEIARRVEALELFQKAEEILLYLSNGSEPDTWALLDRAWQLGKGVFAPRCLDGEGAMGFFRVRERGELLPGRFGLQEPDPQRCERWRPGNRALCLVPGLCFDRQGRRLGYGKGYYDRFLAAYPLPAAGLCFGDLLVPRLPGEEHDRSVALVVTEEETIFCLPQGRCPGKDGAL</sequence>
<dbReference type="PIRSF" id="PIRSF006806">
    <property type="entry name" value="FTHF_cligase"/>
    <property type="match status" value="1"/>
</dbReference>
<dbReference type="GO" id="GO:0005524">
    <property type="term" value="F:ATP binding"/>
    <property type="evidence" value="ECO:0007669"/>
    <property type="project" value="UniProtKB-KW"/>
</dbReference>
<dbReference type="GO" id="GO:0046872">
    <property type="term" value="F:metal ion binding"/>
    <property type="evidence" value="ECO:0007669"/>
    <property type="project" value="UniProtKB-KW"/>
</dbReference>
<reference evidence="6" key="2">
    <citation type="submission" date="2021-04" db="EMBL/GenBank/DDBJ databases">
        <authorList>
            <person name="Gilroy R."/>
        </authorList>
    </citation>
    <scope>NUCLEOTIDE SEQUENCE</scope>
    <source>
        <strain evidence="6">1282</strain>
    </source>
</reference>
<name>A0A9D1YDT8_9FIRM</name>
<evidence type="ECO:0000256" key="2">
    <source>
        <dbReference type="ARBA" id="ARBA00022741"/>
    </source>
</evidence>
<dbReference type="Gene3D" id="3.40.50.10420">
    <property type="entry name" value="NagB/RpiA/CoA transferase-like"/>
    <property type="match status" value="1"/>
</dbReference>
<evidence type="ECO:0000256" key="1">
    <source>
        <dbReference type="ARBA" id="ARBA00010638"/>
    </source>
</evidence>
<dbReference type="SUPFAM" id="SSF100950">
    <property type="entry name" value="NagB/RpiA/CoA transferase-like"/>
    <property type="match status" value="1"/>
</dbReference>
<comment type="cofactor">
    <cofactor evidence="5">
        <name>Mg(2+)</name>
        <dbReference type="ChEBI" id="CHEBI:18420"/>
    </cofactor>
</comment>
<comment type="caution">
    <text evidence="6">The sequence shown here is derived from an EMBL/GenBank/DDBJ whole genome shotgun (WGS) entry which is preliminary data.</text>
</comment>
<feature type="binding site" evidence="4">
    <location>
        <position position="52"/>
    </location>
    <ligand>
        <name>substrate</name>
    </ligand>
</feature>
<evidence type="ECO:0000256" key="3">
    <source>
        <dbReference type="ARBA" id="ARBA00022840"/>
    </source>
</evidence>
<proteinExistence type="inferred from homology"/>
<dbReference type="GO" id="GO:0030272">
    <property type="term" value="F:5-formyltetrahydrofolate cyclo-ligase activity"/>
    <property type="evidence" value="ECO:0007669"/>
    <property type="project" value="UniProtKB-EC"/>
</dbReference>
<reference evidence="6" key="1">
    <citation type="journal article" date="2021" name="PeerJ">
        <title>Extensive microbial diversity within the chicken gut microbiome revealed by metagenomics and culture.</title>
        <authorList>
            <person name="Gilroy R."/>
            <person name="Ravi A."/>
            <person name="Getino M."/>
            <person name="Pursley I."/>
            <person name="Horton D.L."/>
            <person name="Alikhan N.F."/>
            <person name="Baker D."/>
            <person name="Gharbi K."/>
            <person name="Hall N."/>
            <person name="Watson M."/>
            <person name="Adriaenssens E.M."/>
            <person name="Foster-Nyarko E."/>
            <person name="Jarju S."/>
            <person name="Secka A."/>
            <person name="Antonio M."/>
            <person name="Oren A."/>
            <person name="Chaudhuri R.R."/>
            <person name="La Ragione R."/>
            <person name="Hildebrand F."/>
            <person name="Pallen M.J."/>
        </authorList>
    </citation>
    <scope>NUCLEOTIDE SEQUENCE</scope>
    <source>
        <strain evidence="6">1282</strain>
    </source>
</reference>
<dbReference type="InterPro" id="IPR024185">
    <property type="entry name" value="FTHF_cligase-like_sf"/>
</dbReference>
<evidence type="ECO:0000256" key="5">
    <source>
        <dbReference type="RuleBase" id="RU361279"/>
    </source>
</evidence>
<dbReference type="AlphaFoldDB" id="A0A9D1YDT8"/>
<evidence type="ECO:0000256" key="4">
    <source>
        <dbReference type="PIRSR" id="PIRSR006806-1"/>
    </source>
</evidence>
<dbReference type="PANTHER" id="PTHR23407:SF1">
    <property type="entry name" value="5-FORMYLTETRAHYDROFOLATE CYCLO-LIGASE"/>
    <property type="match status" value="1"/>
</dbReference>
<dbReference type="Pfam" id="PF01812">
    <property type="entry name" value="5-FTHF_cyc-lig"/>
    <property type="match status" value="1"/>
</dbReference>
<keyword evidence="3 4" id="KW-0067">ATP-binding</keyword>
<feature type="binding site" evidence="4">
    <location>
        <position position="57"/>
    </location>
    <ligand>
        <name>substrate</name>
    </ligand>
</feature>
<comment type="similarity">
    <text evidence="1 5">Belongs to the 5-formyltetrahydrofolate cyclo-ligase family.</text>
</comment>
<dbReference type="GO" id="GO:0009396">
    <property type="term" value="P:folic acid-containing compound biosynthetic process"/>
    <property type="evidence" value="ECO:0007669"/>
    <property type="project" value="TreeGrafter"/>
</dbReference>
<accession>A0A9D1YDT8</accession>
<dbReference type="NCBIfam" id="TIGR02727">
    <property type="entry name" value="MTHFS_bact"/>
    <property type="match status" value="1"/>
</dbReference>
<evidence type="ECO:0000313" key="6">
    <source>
        <dbReference type="EMBL" id="HIY27122.1"/>
    </source>
</evidence>
<keyword evidence="5" id="KW-0460">Magnesium</keyword>
<dbReference type="InterPro" id="IPR037171">
    <property type="entry name" value="NagB/RpiA_transferase-like"/>
</dbReference>